<dbReference type="EMBL" id="AZSI01000031">
    <property type="protein sequence ID" value="KEY62599.1"/>
    <property type="molecule type" value="Genomic_DNA"/>
</dbReference>
<accession>A0A084ABC0</accession>
<sequence>MLTFKNISIIIQIIKNLQTRDERVVLLISRESLVAGKRSDAKMNHTHRYLTHQIIVSVGYVTAEFNINSLSLLL</sequence>
<organism evidence="1 2">
    <name type="scientific">Lactococcus cremoris subsp. cremoris GE214</name>
    <dbReference type="NCBI Taxonomy" id="1415168"/>
    <lineage>
        <taxon>Bacteria</taxon>
        <taxon>Bacillati</taxon>
        <taxon>Bacillota</taxon>
        <taxon>Bacilli</taxon>
        <taxon>Lactobacillales</taxon>
        <taxon>Streptococcaceae</taxon>
        <taxon>Lactococcus</taxon>
        <taxon>Lactococcus cremoris subsp. cremoris</taxon>
    </lineage>
</organism>
<reference evidence="1 2" key="1">
    <citation type="submission" date="2014-06" db="EMBL/GenBank/DDBJ databases">
        <title>Draft genome sequence of the putrescine producing strain Lactococcus lactis subsp cremoris GE214.</title>
        <authorList>
            <person name="Ladero V."/>
            <person name="Linares D.M."/>
            <person name="del Rio B."/>
            <person name="Mayo B."/>
            <person name="Martin M.C."/>
            <person name="Fernandez M."/>
            <person name="Alvarez M.A."/>
        </authorList>
    </citation>
    <scope>NUCLEOTIDE SEQUENCE [LARGE SCALE GENOMIC DNA]</scope>
    <source>
        <strain evidence="1 2">GE214</strain>
    </source>
</reference>
<evidence type="ECO:0000313" key="1">
    <source>
        <dbReference type="EMBL" id="KEY62599.1"/>
    </source>
</evidence>
<dbReference type="Proteomes" id="UP000028401">
    <property type="component" value="Unassembled WGS sequence"/>
</dbReference>
<evidence type="ECO:0000313" key="2">
    <source>
        <dbReference type="Proteomes" id="UP000028401"/>
    </source>
</evidence>
<dbReference type="AlphaFoldDB" id="A0A084ABC0"/>
<protein>
    <submittedName>
        <fullName evidence="1">Uncharacterized protein</fullName>
    </submittedName>
</protein>
<comment type="caution">
    <text evidence="1">The sequence shown here is derived from an EMBL/GenBank/DDBJ whole genome shotgun (WGS) entry which is preliminary data.</text>
</comment>
<name>A0A084ABC0_LACLC</name>
<gene>
    <name evidence="1" type="ORF">U725_01196</name>
</gene>
<proteinExistence type="predicted"/>